<reference evidence="3 4" key="1">
    <citation type="journal article" date="2024" name="G3 (Bethesda)">
        <title>Genome assembly of Hibiscus sabdariffa L. provides insights into metabolisms of medicinal natural products.</title>
        <authorList>
            <person name="Kim T."/>
        </authorList>
    </citation>
    <scope>NUCLEOTIDE SEQUENCE [LARGE SCALE GENOMIC DNA]</scope>
    <source>
        <strain evidence="3">TK-2024</strain>
        <tissue evidence="3">Old leaves</tissue>
    </source>
</reference>
<dbReference type="InterPro" id="IPR051210">
    <property type="entry name" value="Ub_ligase/GEF_domain"/>
</dbReference>
<comment type="caution">
    <text evidence="3">The sequence shown here is derived from an EMBL/GenBank/DDBJ whole genome shotgun (WGS) entry which is preliminary data.</text>
</comment>
<dbReference type="Proteomes" id="UP001396334">
    <property type="component" value="Unassembled WGS sequence"/>
</dbReference>
<feature type="repeat" description="RCC1" evidence="2">
    <location>
        <begin position="97"/>
        <end position="148"/>
    </location>
</feature>
<evidence type="ECO:0000256" key="1">
    <source>
        <dbReference type="ARBA" id="ARBA00022737"/>
    </source>
</evidence>
<evidence type="ECO:0008006" key="5">
    <source>
        <dbReference type="Google" id="ProtNLM"/>
    </source>
</evidence>
<proteinExistence type="predicted"/>
<keyword evidence="1" id="KW-0677">Repeat</keyword>
<feature type="repeat" description="RCC1" evidence="2">
    <location>
        <begin position="433"/>
        <end position="483"/>
    </location>
</feature>
<dbReference type="Pfam" id="PF00415">
    <property type="entry name" value="RCC1"/>
    <property type="match status" value="4"/>
</dbReference>
<dbReference type="PANTHER" id="PTHR22870">
    <property type="entry name" value="REGULATOR OF CHROMOSOME CONDENSATION"/>
    <property type="match status" value="1"/>
</dbReference>
<dbReference type="InterPro" id="IPR000408">
    <property type="entry name" value="Reg_chr_condens"/>
</dbReference>
<sequence length="546" mass="59562">MEEAHPHPRISFSKLRMDIDAIMGETMTRSLNIPTKSAIYVWGYNHSGQTGRGGKEQHLRIPKQLSPELFGCPAGANSRWLDIACGREHTAAVASDGSLFTWGANEFGQLGDGTEKGRKHPKKVKQLQTEFVKSVSCGAHCTAAIAEPRENDGTISTSRLWIWGQNQGSNLPRLFWGAFAPNTIIRQVSCGATHVVALSEEGLLQAWGYNEYGQLGRGVTSEGLQGARMINAYAKFLDEAPELVKITQVSCGEYHSAAVSEKGEVTRWDEMDCDMQVSVNFGYNMKCGVVLTRIKIHACSHVLHQNMYYSSRVRSIFRVSYTWGLGNMGQLGHSSLQSADKELLPRRVVALDDICIKDVACGGVHTCALTSKGALYAWGGGQVGQLGLGPQTGFFSCNPNDSFFRNIPALVVPTGVQLVACGHSHTLIRFRDGRINGWGYNSYGQAANHKSIYAWYPSPVDWCVGEVRKLAAGGGHSAVLTDACSLKELCEFRLADSVTLSNAAEIEEAASRNGADSLARLCERLREHYLHGGDFDDQDGIGNLKN</sequence>
<keyword evidence="4" id="KW-1185">Reference proteome</keyword>
<gene>
    <name evidence="3" type="ORF">V6N11_077089</name>
</gene>
<protein>
    <recommendedName>
        <fullName evidence="5">Ultraviolet-B receptor UVR8</fullName>
    </recommendedName>
</protein>
<dbReference type="Pfam" id="PF13540">
    <property type="entry name" value="RCC1_2"/>
    <property type="match status" value="1"/>
</dbReference>
<feature type="repeat" description="RCC1" evidence="2">
    <location>
        <begin position="318"/>
        <end position="372"/>
    </location>
</feature>
<dbReference type="SUPFAM" id="SSF50985">
    <property type="entry name" value="RCC1/BLIP-II"/>
    <property type="match status" value="2"/>
</dbReference>
<name>A0ABR2TC17_9ROSI</name>
<evidence type="ECO:0000313" key="4">
    <source>
        <dbReference type="Proteomes" id="UP001396334"/>
    </source>
</evidence>
<organism evidence="3 4">
    <name type="scientific">Hibiscus sabdariffa</name>
    <name type="common">roselle</name>
    <dbReference type="NCBI Taxonomy" id="183260"/>
    <lineage>
        <taxon>Eukaryota</taxon>
        <taxon>Viridiplantae</taxon>
        <taxon>Streptophyta</taxon>
        <taxon>Embryophyta</taxon>
        <taxon>Tracheophyta</taxon>
        <taxon>Spermatophyta</taxon>
        <taxon>Magnoliopsida</taxon>
        <taxon>eudicotyledons</taxon>
        <taxon>Gunneridae</taxon>
        <taxon>Pentapetalae</taxon>
        <taxon>rosids</taxon>
        <taxon>malvids</taxon>
        <taxon>Malvales</taxon>
        <taxon>Malvaceae</taxon>
        <taxon>Malvoideae</taxon>
        <taxon>Hibiscus</taxon>
    </lineage>
</organism>
<dbReference type="PANTHER" id="PTHR22870:SF408">
    <property type="entry name" value="OS09G0560450 PROTEIN"/>
    <property type="match status" value="1"/>
</dbReference>
<evidence type="ECO:0000313" key="3">
    <source>
        <dbReference type="EMBL" id="KAK9035038.1"/>
    </source>
</evidence>
<evidence type="ECO:0000256" key="2">
    <source>
        <dbReference type="PROSITE-ProRule" id="PRU00235"/>
    </source>
</evidence>
<feature type="repeat" description="RCC1" evidence="2">
    <location>
        <begin position="373"/>
        <end position="432"/>
    </location>
</feature>
<dbReference type="PROSITE" id="PS50012">
    <property type="entry name" value="RCC1_3"/>
    <property type="match status" value="6"/>
</dbReference>
<dbReference type="PRINTS" id="PR00633">
    <property type="entry name" value="RCCNDNSATION"/>
</dbReference>
<feature type="repeat" description="RCC1" evidence="2">
    <location>
        <begin position="202"/>
        <end position="262"/>
    </location>
</feature>
<accession>A0ABR2TC17</accession>
<dbReference type="InterPro" id="IPR009091">
    <property type="entry name" value="RCC1/BLIP-II"/>
</dbReference>
<dbReference type="EMBL" id="JBBPBN010000006">
    <property type="protein sequence ID" value="KAK9035038.1"/>
    <property type="molecule type" value="Genomic_DNA"/>
</dbReference>
<feature type="repeat" description="RCC1" evidence="2">
    <location>
        <begin position="37"/>
        <end position="96"/>
    </location>
</feature>
<dbReference type="Gene3D" id="2.130.10.30">
    <property type="entry name" value="Regulator of chromosome condensation 1/beta-lactamase-inhibitor protein II"/>
    <property type="match status" value="2"/>
</dbReference>
<dbReference type="PROSITE" id="PS00626">
    <property type="entry name" value="RCC1_2"/>
    <property type="match status" value="2"/>
</dbReference>